<name>A0A9K3GGE9_9EUKA</name>
<feature type="region of interest" description="Disordered" evidence="2">
    <location>
        <begin position="496"/>
        <end position="720"/>
    </location>
</feature>
<evidence type="ECO:0000313" key="3">
    <source>
        <dbReference type="EMBL" id="GIQ81176.1"/>
    </source>
</evidence>
<sequence length="810" mass="92240">MPDFAAGEASPPAASAGHSETPAMGHTPAKHLAADAALPHTRSFVFEANAERTTAEFSPELSTRARQLQREGSVFDRLHDKHEEHLVKRQPRDMPQQFSPQINTQSTHLARSGTVGDRLYGVARQYSEHRDALQAQVEEQRQSQVTLKPHINAKEGERVLRERGTFQHRLVNQMRAQEMRNEEKQKQKAEQEAQGLTGVPAINPVSKQVNRSIDAMLAWNANRKERIEEARLNARQVEAEQCSYSPAISDRSRQMAEHARTRRSPSKTNRVEEQLLAAHRAKLKREQEEAERKELEQQLASTPQITVHSQMLTRQGDAGDRLYKDAEEREKRMRMRSLERQQDMTRSASVGRGNSSVPFAPAINERSKRMSRRMPVYEVLLKHGEDSELKRRRKKQELLSREEQEANKSRVGPYSELLVGMLERRTEEGHEQRIRKPIGHLRQRAMEDLIGEQSKRYTFNPTVNTTSVQLDRMINEGTSRRDVLVHKGELYKQKREQLRRETEQGRMEECTFKPKIIERPRSSSAPKKRGDAEPRRGSVYDRQREWLERIEGRRSKQRASKEAASLEECTFEPRLATRGKKDAPVGTSRIDQGTVGRVHRSSPTHKERERESSSSKDHHSSSRIGTPRTSSSRVSMSTTKSRTSGRLSLSGYKQPSGVRLSPNPVERPSTTPVTVHRTPRRIPSHAKSPVTVASVAPYDSDSEEETTPAGMSVTVSAQDEEAAEVEREVEKEMQLEREREIERERQREVEAIMASPEPMPALDTTQPHPHPTDKASPRPLPVDEAPAPSQDEPVSEDWLRGIVEDLADTE</sequence>
<dbReference type="AlphaFoldDB" id="A0A9K3GGE9"/>
<feature type="coiled-coil region" evidence="1">
    <location>
        <begin position="172"/>
        <end position="240"/>
    </location>
</feature>
<feature type="compositionally biased region" description="Low complexity" evidence="2">
    <location>
        <begin position="1"/>
        <end position="17"/>
    </location>
</feature>
<dbReference type="Proteomes" id="UP000265618">
    <property type="component" value="Unassembled WGS sequence"/>
</dbReference>
<feature type="compositionally biased region" description="Low complexity" evidence="2">
    <location>
        <begin position="622"/>
        <end position="644"/>
    </location>
</feature>
<feature type="compositionally biased region" description="Basic and acidic residues" evidence="2">
    <location>
        <begin position="317"/>
        <end position="343"/>
    </location>
</feature>
<accession>A0A9K3GGE9</accession>
<evidence type="ECO:0000256" key="1">
    <source>
        <dbReference type="SAM" id="Coils"/>
    </source>
</evidence>
<feature type="compositionally biased region" description="Polar residues" evidence="2">
    <location>
        <begin position="344"/>
        <end position="357"/>
    </location>
</feature>
<organism evidence="3 4">
    <name type="scientific">Kipferlia bialata</name>
    <dbReference type="NCBI Taxonomy" id="797122"/>
    <lineage>
        <taxon>Eukaryota</taxon>
        <taxon>Metamonada</taxon>
        <taxon>Carpediemonas-like organisms</taxon>
        <taxon>Kipferlia</taxon>
    </lineage>
</organism>
<dbReference type="PANTHER" id="PTHR37028">
    <property type="entry name" value="UNNAMED PRODUCT-RELATED"/>
    <property type="match status" value="1"/>
</dbReference>
<dbReference type="EMBL" id="BDIP01000324">
    <property type="protein sequence ID" value="GIQ81176.1"/>
    <property type="molecule type" value="Genomic_DNA"/>
</dbReference>
<proteinExistence type="predicted"/>
<gene>
    <name evidence="3" type="ORF">KIPB_002091</name>
</gene>
<feature type="compositionally biased region" description="Basic and acidic residues" evidence="2">
    <location>
        <begin position="528"/>
        <end position="554"/>
    </location>
</feature>
<feature type="compositionally biased region" description="Basic and acidic residues" evidence="2">
    <location>
        <begin position="604"/>
        <end position="620"/>
    </location>
</feature>
<keyword evidence="1" id="KW-0175">Coiled coil</keyword>
<feature type="region of interest" description="Disordered" evidence="2">
    <location>
        <begin position="387"/>
        <end position="410"/>
    </location>
</feature>
<dbReference type="OrthoDB" id="10260338at2759"/>
<feature type="compositionally biased region" description="Basic and acidic residues" evidence="2">
    <location>
        <begin position="496"/>
        <end position="521"/>
    </location>
</feature>
<protein>
    <submittedName>
        <fullName evidence="3">Uncharacterized protein</fullName>
    </submittedName>
</protein>
<evidence type="ECO:0000313" key="4">
    <source>
        <dbReference type="Proteomes" id="UP000265618"/>
    </source>
</evidence>
<feature type="region of interest" description="Disordered" evidence="2">
    <location>
        <begin position="250"/>
        <end position="360"/>
    </location>
</feature>
<feature type="compositionally biased region" description="Low complexity" evidence="2">
    <location>
        <begin position="667"/>
        <end position="676"/>
    </location>
</feature>
<reference evidence="3 4" key="1">
    <citation type="journal article" date="2018" name="PLoS ONE">
        <title>The draft genome of Kipferlia bialata reveals reductive genome evolution in fornicate parasites.</title>
        <authorList>
            <person name="Tanifuji G."/>
            <person name="Takabayashi S."/>
            <person name="Kume K."/>
            <person name="Takagi M."/>
            <person name="Nakayama T."/>
            <person name="Kamikawa R."/>
            <person name="Inagaki Y."/>
            <person name="Hashimoto T."/>
        </authorList>
    </citation>
    <scope>NUCLEOTIDE SEQUENCE [LARGE SCALE GENOMIC DNA]</scope>
    <source>
        <strain evidence="3">NY0173</strain>
    </source>
</reference>
<dbReference type="PANTHER" id="PTHR37028:SF4">
    <property type="entry name" value="ALMS MOTIF DOMAIN-CONTAINING PROTEIN"/>
    <property type="match status" value="1"/>
</dbReference>
<evidence type="ECO:0000256" key="2">
    <source>
        <dbReference type="SAM" id="MobiDB-lite"/>
    </source>
</evidence>
<comment type="caution">
    <text evidence="3">The sequence shown here is derived from an EMBL/GenBank/DDBJ whole genome shotgun (WGS) entry which is preliminary data.</text>
</comment>
<keyword evidence="4" id="KW-1185">Reference proteome</keyword>
<feature type="region of interest" description="Disordered" evidence="2">
    <location>
        <begin position="751"/>
        <end position="810"/>
    </location>
</feature>
<feature type="compositionally biased region" description="Polar residues" evidence="2">
    <location>
        <begin position="301"/>
        <end position="313"/>
    </location>
</feature>
<feature type="region of interest" description="Disordered" evidence="2">
    <location>
        <begin position="1"/>
        <end position="34"/>
    </location>
</feature>
<feature type="compositionally biased region" description="Basic and acidic residues" evidence="2">
    <location>
        <begin position="284"/>
        <end position="296"/>
    </location>
</feature>
<feature type="compositionally biased region" description="Basic and acidic residues" evidence="2">
    <location>
        <begin position="396"/>
        <end position="408"/>
    </location>
</feature>
<feature type="compositionally biased region" description="Basic and acidic residues" evidence="2">
    <location>
        <begin position="250"/>
        <end position="259"/>
    </location>
</feature>